<proteinExistence type="predicted"/>
<comment type="caution">
    <text evidence="2">The sequence shown here is derived from an EMBL/GenBank/DDBJ whole genome shotgun (WGS) entry which is preliminary data.</text>
</comment>
<dbReference type="EMBL" id="JARIHO010000038">
    <property type="protein sequence ID" value="KAJ7328928.1"/>
    <property type="molecule type" value="Genomic_DNA"/>
</dbReference>
<feature type="compositionally biased region" description="Acidic residues" evidence="1">
    <location>
        <begin position="240"/>
        <end position="256"/>
    </location>
</feature>
<feature type="region of interest" description="Disordered" evidence="1">
    <location>
        <begin position="53"/>
        <end position="283"/>
    </location>
</feature>
<feature type="region of interest" description="Disordered" evidence="1">
    <location>
        <begin position="1"/>
        <end position="24"/>
    </location>
</feature>
<name>A0AAD6ZNP3_9AGAR</name>
<accession>A0AAD6ZNP3</accession>
<sequence length="427" mass="44998">MPQVQVPHLHVPHQQAEVPDSESQVWRVDEEVALDDMDEETPTPVLHALEMSLPAPAPHAQVDDLEALDKDAGEGADAVVDSDVEAVSIRAPLDDLDDDIPPIPQAEVSKGDEETSDGDAEEGGDADADLDSDVIDDGDVEEGGEAAEVSSVEGVLVSVPLDNLDEETPTPMTRGAETQVPVPPPQAQADEPEVADGDAEKGRGAVADSDSNLEGVRLRAPLDDIDNEYPPIPQAQVPQGDEEAASERDAEEEGVADADSASDVVEDGDAEKGGDPDADSRVEDVCVFTPLEDLDDTIPPILHPQPQVIEEAPDGHAVDGGDADADADSGAEDMRVRAPSEDFDEDVATPAPHAQVPQVEHDEQWIVHTTDVPSPSTLPVGVTDTRGASNTLTTPPPVLVPATSDRQLDFPRSLFTPLSSSLSCRHS</sequence>
<dbReference type="AlphaFoldDB" id="A0AAD6ZNP3"/>
<feature type="compositionally biased region" description="Acidic residues" evidence="1">
    <location>
        <begin position="321"/>
        <end position="331"/>
    </location>
</feature>
<feature type="compositionally biased region" description="Low complexity" evidence="1">
    <location>
        <begin position="146"/>
        <end position="159"/>
    </location>
</feature>
<protein>
    <submittedName>
        <fullName evidence="2">Uncharacterized protein</fullName>
    </submittedName>
</protein>
<evidence type="ECO:0000313" key="2">
    <source>
        <dbReference type="EMBL" id="KAJ7328928.1"/>
    </source>
</evidence>
<reference evidence="2" key="1">
    <citation type="submission" date="2023-03" db="EMBL/GenBank/DDBJ databases">
        <title>Massive genome expansion in bonnet fungi (Mycena s.s.) driven by repeated elements and novel gene families across ecological guilds.</title>
        <authorList>
            <consortium name="Lawrence Berkeley National Laboratory"/>
            <person name="Harder C.B."/>
            <person name="Miyauchi S."/>
            <person name="Viragh M."/>
            <person name="Kuo A."/>
            <person name="Thoen E."/>
            <person name="Andreopoulos B."/>
            <person name="Lu D."/>
            <person name="Skrede I."/>
            <person name="Drula E."/>
            <person name="Henrissat B."/>
            <person name="Morin E."/>
            <person name="Kohler A."/>
            <person name="Barry K."/>
            <person name="LaButti K."/>
            <person name="Morin E."/>
            <person name="Salamov A."/>
            <person name="Lipzen A."/>
            <person name="Mereny Z."/>
            <person name="Hegedus B."/>
            <person name="Baldrian P."/>
            <person name="Stursova M."/>
            <person name="Weitz H."/>
            <person name="Taylor A."/>
            <person name="Grigoriev I.V."/>
            <person name="Nagy L.G."/>
            <person name="Martin F."/>
            <person name="Kauserud H."/>
        </authorList>
    </citation>
    <scope>NUCLEOTIDE SEQUENCE</scope>
    <source>
        <strain evidence="2">CBHHK002</strain>
    </source>
</reference>
<feature type="region of interest" description="Disordered" evidence="1">
    <location>
        <begin position="312"/>
        <end position="333"/>
    </location>
</feature>
<feature type="region of interest" description="Disordered" evidence="1">
    <location>
        <begin position="370"/>
        <end position="405"/>
    </location>
</feature>
<feature type="compositionally biased region" description="Basic and acidic residues" evidence="1">
    <location>
        <begin position="270"/>
        <end position="283"/>
    </location>
</feature>
<feature type="compositionally biased region" description="Acidic residues" evidence="1">
    <location>
        <begin position="114"/>
        <end position="145"/>
    </location>
</feature>
<evidence type="ECO:0000313" key="3">
    <source>
        <dbReference type="Proteomes" id="UP001218218"/>
    </source>
</evidence>
<dbReference type="Proteomes" id="UP001218218">
    <property type="component" value="Unassembled WGS sequence"/>
</dbReference>
<evidence type="ECO:0000256" key="1">
    <source>
        <dbReference type="SAM" id="MobiDB-lite"/>
    </source>
</evidence>
<gene>
    <name evidence="2" type="ORF">DFH08DRAFT_1084402</name>
</gene>
<feature type="compositionally biased region" description="Low complexity" evidence="1">
    <location>
        <begin position="75"/>
        <end position="88"/>
    </location>
</feature>
<organism evidence="2 3">
    <name type="scientific">Mycena albidolilacea</name>
    <dbReference type="NCBI Taxonomy" id="1033008"/>
    <lineage>
        <taxon>Eukaryota</taxon>
        <taxon>Fungi</taxon>
        <taxon>Dikarya</taxon>
        <taxon>Basidiomycota</taxon>
        <taxon>Agaricomycotina</taxon>
        <taxon>Agaricomycetes</taxon>
        <taxon>Agaricomycetidae</taxon>
        <taxon>Agaricales</taxon>
        <taxon>Marasmiineae</taxon>
        <taxon>Mycenaceae</taxon>
        <taxon>Mycena</taxon>
    </lineage>
</organism>
<keyword evidence="3" id="KW-1185">Reference proteome</keyword>